<evidence type="ECO:0000313" key="3">
    <source>
        <dbReference type="Proteomes" id="UP000834106"/>
    </source>
</evidence>
<protein>
    <submittedName>
        <fullName evidence="2">Uncharacterized protein</fullName>
    </submittedName>
</protein>
<dbReference type="PANTHER" id="PTHR34682">
    <property type="entry name" value="AT HOOK MOTIF-CONTAINING PROTEIN"/>
    <property type="match status" value="1"/>
</dbReference>
<evidence type="ECO:0000256" key="1">
    <source>
        <dbReference type="SAM" id="MobiDB-lite"/>
    </source>
</evidence>
<dbReference type="PANTHER" id="PTHR34682:SF1">
    <property type="entry name" value="PROTEIN METABOLIC NETWORK MODULATOR 1"/>
    <property type="match status" value="1"/>
</dbReference>
<accession>A0AAD1ZYY1</accession>
<feature type="region of interest" description="Disordered" evidence="1">
    <location>
        <begin position="105"/>
        <end position="128"/>
    </location>
</feature>
<dbReference type="Proteomes" id="UP000834106">
    <property type="component" value="Chromosome 14"/>
</dbReference>
<organism evidence="2 3">
    <name type="scientific">Fraxinus pennsylvanica</name>
    <dbReference type="NCBI Taxonomy" id="56036"/>
    <lineage>
        <taxon>Eukaryota</taxon>
        <taxon>Viridiplantae</taxon>
        <taxon>Streptophyta</taxon>
        <taxon>Embryophyta</taxon>
        <taxon>Tracheophyta</taxon>
        <taxon>Spermatophyta</taxon>
        <taxon>Magnoliopsida</taxon>
        <taxon>eudicotyledons</taxon>
        <taxon>Gunneridae</taxon>
        <taxon>Pentapetalae</taxon>
        <taxon>asterids</taxon>
        <taxon>lamiids</taxon>
        <taxon>Lamiales</taxon>
        <taxon>Oleaceae</taxon>
        <taxon>Oleeae</taxon>
        <taxon>Fraxinus</taxon>
    </lineage>
</organism>
<dbReference type="AlphaFoldDB" id="A0AAD1ZYY1"/>
<gene>
    <name evidence="2" type="ORF">FPE_LOCUS23057</name>
</gene>
<name>A0AAD1ZYY1_9LAMI</name>
<sequence>MIGQSVYGVTEGSIDAEYFITVMIGNNGSLLRGIVFLQGNIIPIIAANDVAPQAKMYLTISEMEYQNQVNAIEIIPRSKTVVMPNPKDVKRQYIDIFPIVPCEPPSSMPRKSSSSSLGKTIPIENAPSKDEDGSLIVLGSRDNHVPLKLEFGESTLGGRLY</sequence>
<evidence type="ECO:0000313" key="2">
    <source>
        <dbReference type="EMBL" id="CAI9775627.1"/>
    </source>
</evidence>
<dbReference type="InterPro" id="IPR045881">
    <property type="entry name" value="MNM1-like"/>
</dbReference>
<reference evidence="2" key="1">
    <citation type="submission" date="2023-05" db="EMBL/GenBank/DDBJ databases">
        <authorList>
            <person name="Huff M."/>
        </authorList>
    </citation>
    <scope>NUCLEOTIDE SEQUENCE</scope>
</reference>
<keyword evidence="3" id="KW-1185">Reference proteome</keyword>
<dbReference type="EMBL" id="OU503049">
    <property type="protein sequence ID" value="CAI9775627.1"/>
    <property type="molecule type" value="Genomic_DNA"/>
</dbReference>
<proteinExistence type="predicted"/>